<keyword evidence="2 6" id="KW-0812">Transmembrane</keyword>
<reference evidence="8 9" key="2">
    <citation type="journal article" date="2016" name="Genome Announc.">
        <title>Draft Genome Sequences of Streptomyces scabiei S58, Streptomyces turgidiscabies T45, and Streptomyces acidiscabies a10, the Pathogens of Potato Common Scab, Isolated in Japan.</title>
        <authorList>
            <person name="Tomihama T."/>
            <person name="Nishi Y."/>
            <person name="Sakai M."/>
            <person name="Ikenaga M."/>
            <person name="Okubo T."/>
            <person name="Ikeda S."/>
        </authorList>
    </citation>
    <scope>NUCLEOTIDE SEQUENCE [LARGE SCALE GENOMIC DNA]</scope>
    <source>
        <strain evidence="8 9">S58</strain>
    </source>
</reference>
<dbReference type="CDD" id="cd03386">
    <property type="entry name" value="PAP2_Aur1_like"/>
    <property type="match status" value="1"/>
</dbReference>
<evidence type="ECO:0000256" key="4">
    <source>
        <dbReference type="ARBA" id="ARBA00023136"/>
    </source>
</evidence>
<evidence type="ECO:0000256" key="6">
    <source>
        <dbReference type="SAM" id="Phobius"/>
    </source>
</evidence>
<dbReference type="SUPFAM" id="SSF48317">
    <property type="entry name" value="Acid phosphatase/Vanadium-dependent haloperoxidase"/>
    <property type="match status" value="1"/>
</dbReference>
<keyword evidence="3 6" id="KW-1133">Transmembrane helix</keyword>
<dbReference type="RefSeq" id="WP_059084731.1">
    <property type="nucleotide sequence ID" value="NZ_BCMM01000065.1"/>
</dbReference>
<dbReference type="PANTHER" id="PTHR31310">
    <property type="match status" value="1"/>
</dbReference>
<evidence type="ECO:0000313" key="9">
    <source>
        <dbReference type="Proteomes" id="UP000067448"/>
    </source>
</evidence>
<dbReference type="InterPro" id="IPR026841">
    <property type="entry name" value="Aur1/Ipt1"/>
</dbReference>
<comment type="caution">
    <text evidence="8">The sequence shown here is derived from an EMBL/GenBank/DDBJ whole genome shotgun (WGS) entry which is preliminary data.</text>
</comment>
<feature type="domain" description="Inositolphosphotransferase Aur1/Ipt1" evidence="7">
    <location>
        <begin position="14"/>
        <end position="97"/>
    </location>
</feature>
<feature type="transmembrane region" description="Helical" evidence="6">
    <location>
        <begin position="60"/>
        <end position="78"/>
    </location>
</feature>
<dbReference type="InterPro" id="IPR036938">
    <property type="entry name" value="PAP2/HPO_sf"/>
</dbReference>
<accession>A0A100JY13</accession>
<gene>
    <name evidence="8" type="ORF">SsS58_08230</name>
</gene>
<dbReference type="InterPro" id="IPR052185">
    <property type="entry name" value="IPC_Synthase-Related"/>
</dbReference>
<evidence type="ECO:0000256" key="2">
    <source>
        <dbReference type="ARBA" id="ARBA00022692"/>
    </source>
</evidence>
<name>A0A100JY13_STRSC</name>
<sequence length="133" mass="14112">MPGLGIIDTIHGVQDFSRPDYGRLTEVANQYAAMPSLHFGWSLWCGLTIAIVAPRVWMKVLGLLHPFFTVLAIVATGNHWVLDAAGGALVVGAGFALTYLLTGPRTALGKDDRMTDEGVGRTALSGPPDPVRG</sequence>
<protein>
    <submittedName>
        <fullName evidence="8">PAP2 superfamily protein</fullName>
    </submittedName>
</protein>
<dbReference type="Proteomes" id="UP000067448">
    <property type="component" value="Unassembled WGS sequence"/>
</dbReference>
<feature type="region of interest" description="Disordered" evidence="5">
    <location>
        <begin position="111"/>
        <end position="133"/>
    </location>
</feature>
<dbReference type="AlphaFoldDB" id="A0A100JY13"/>
<dbReference type="EMBL" id="BCMM01000065">
    <property type="protein sequence ID" value="GAQ67774.1"/>
    <property type="molecule type" value="Genomic_DNA"/>
</dbReference>
<reference evidence="9" key="1">
    <citation type="submission" date="2015-11" db="EMBL/GenBank/DDBJ databases">
        <authorList>
            <consortium name="Cross-ministerial Strategic Innovation Promotion Program (SIP) consortium"/>
            <person name="Tomihama T."/>
            <person name="Ikenaga M."/>
            <person name="Sakai M."/>
            <person name="Okubo T."/>
            <person name="Ikeda S."/>
        </authorList>
    </citation>
    <scope>NUCLEOTIDE SEQUENCE [LARGE SCALE GENOMIC DNA]</scope>
    <source>
        <strain evidence="9">S58</strain>
    </source>
</reference>
<evidence type="ECO:0000256" key="3">
    <source>
        <dbReference type="ARBA" id="ARBA00022989"/>
    </source>
</evidence>
<proteinExistence type="predicted"/>
<keyword evidence="4 6" id="KW-0472">Membrane</keyword>
<comment type="subcellular location">
    <subcellularLocation>
        <location evidence="1">Membrane</location>
        <topology evidence="1">Multi-pass membrane protein</topology>
    </subcellularLocation>
</comment>
<dbReference type="PANTHER" id="PTHR31310:SF7">
    <property type="entry name" value="PA-PHOSPHATASE RELATED-FAMILY PROTEIN DDB_G0268928"/>
    <property type="match status" value="1"/>
</dbReference>
<evidence type="ECO:0000256" key="1">
    <source>
        <dbReference type="ARBA" id="ARBA00004141"/>
    </source>
</evidence>
<organism evidence="8 9">
    <name type="scientific">Streptomyces scabiei</name>
    <dbReference type="NCBI Taxonomy" id="1930"/>
    <lineage>
        <taxon>Bacteria</taxon>
        <taxon>Bacillati</taxon>
        <taxon>Actinomycetota</taxon>
        <taxon>Actinomycetes</taxon>
        <taxon>Kitasatosporales</taxon>
        <taxon>Streptomycetaceae</taxon>
        <taxon>Streptomyces</taxon>
    </lineage>
</organism>
<evidence type="ECO:0000256" key="5">
    <source>
        <dbReference type="SAM" id="MobiDB-lite"/>
    </source>
</evidence>
<reference evidence="9" key="3">
    <citation type="submission" date="2016-02" db="EMBL/GenBank/DDBJ databases">
        <title>Draft genome of pathogenic Streptomyces sp. in Japan.</title>
        <authorList>
            <person name="Tomihama T."/>
            <person name="Ikenaga M."/>
            <person name="Sakai M."/>
            <person name="Okubo T."/>
            <person name="Ikeda S."/>
        </authorList>
    </citation>
    <scope>NUCLEOTIDE SEQUENCE [LARGE SCALE GENOMIC DNA]</scope>
    <source>
        <strain evidence="9">S58</strain>
    </source>
</reference>
<dbReference type="Pfam" id="PF14378">
    <property type="entry name" value="PAP2_3"/>
    <property type="match status" value="1"/>
</dbReference>
<dbReference type="GO" id="GO:0016020">
    <property type="term" value="C:membrane"/>
    <property type="evidence" value="ECO:0007669"/>
    <property type="project" value="UniProtKB-SubCell"/>
</dbReference>
<evidence type="ECO:0000313" key="8">
    <source>
        <dbReference type="EMBL" id="GAQ67774.1"/>
    </source>
</evidence>
<feature type="transmembrane region" description="Helical" evidence="6">
    <location>
        <begin position="31"/>
        <end position="53"/>
    </location>
</feature>
<feature type="transmembrane region" description="Helical" evidence="6">
    <location>
        <begin position="84"/>
        <end position="102"/>
    </location>
</feature>
<evidence type="ECO:0000259" key="7">
    <source>
        <dbReference type="Pfam" id="PF14378"/>
    </source>
</evidence>